<keyword evidence="2 3" id="KW-0129">CBS domain</keyword>
<dbReference type="Proteomes" id="UP000567099">
    <property type="component" value="Unassembled WGS sequence"/>
</dbReference>
<dbReference type="InterPro" id="IPR051257">
    <property type="entry name" value="Diverse_CBS-Domain"/>
</dbReference>
<proteinExistence type="predicted"/>
<evidence type="ECO:0000259" key="4">
    <source>
        <dbReference type="PROSITE" id="PS51371"/>
    </source>
</evidence>
<evidence type="ECO:0000313" key="9">
    <source>
        <dbReference type="Proteomes" id="UP000567099"/>
    </source>
</evidence>
<keyword evidence="5" id="KW-0413">Isomerase</keyword>
<evidence type="ECO:0000256" key="1">
    <source>
        <dbReference type="ARBA" id="ARBA00022737"/>
    </source>
</evidence>
<evidence type="ECO:0000313" key="7">
    <source>
        <dbReference type="EMBL" id="MBB6496276.1"/>
    </source>
</evidence>
<dbReference type="SMART" id="SM00116">
    <property type="entry name" value="CBS"/>
    <property type="match status" value="4"/>
</dbReference>
<dbReference type="PIRSF" id="PIRSF036983">
    <property type="entry name" value="UCP_2CBS_MJ1404"/>
    <property type="match status" value="1"/>
</dbReference>
<dbReference type="EMBL" id="CP026606">
    <property type="protein sequence ID" value="AVB77208.1"/>
    <property type="molecule type" value="Genomic_DNA"/>
</dbReference>
<dbReference type="KEGG" id="mmad:MMJJ_18380"/>
<dbReference type="GO" id="GO:0019146">
    <property type="term" value="F:arabinose-5-phosphate isomerase activity"/>
    <property type="evidence" value="ECO:0007669"/>
    <property type="project" value="UniProtKB-EC"/>
</dbReference>
<dbReference type="PANTHER" id="PTHR43080:SF2">
    <property type="entry name" value="CBS DOMAIN-CONTAINING PROTEIN"/>
    <property type="match status" value="1"/>
</dbReference>
<dbReference type="SUPFAM" id="SSF54631">
    <property type="entry name" value="CBS-domain pair"/>
    <property type="match status" value="3"/>
</dbReference>
<dbReference type="InterPro" id="IPR014651">
    <property type="entry name" value="UCP036983_2CBS_MJ1404"/>
</dbReference>
<dbReference type="InterPro" id="IPR046342">
    <property type="entry name" value="CBS_dom_sf"/>
</dbReference>
<dbReference type="EC" id="5.3.1.13" evidence="5"/>
<evidence type="ECO:0000256" key="2">
    <source>
        <dbReference type="ARBA" id="ARBA00023122"/>
    </source>
</evidence>
<name>A0A2L1CCV9_METMI</name>
<dbReference type="GeneID" id="36102920"/>
<dbReference type="Pfam" id="PF00571">
    <property type="entry name" value="CBS"/>
    <property type="match status" value="4"/>
</dbReference>
<feature type="domain" description="CBS" evidence="4">
    <location>
        <begin position="66"/>
        <end position="125"/>
    </location>
</feature>
<dbReference type="Gene3D" id="3.10.580.10">
    <property type="entry name" value="CBS-domain"/>
    <property type="match status" value="2"/>
</dbReference>
<dbReference type="Proteomes" id="UP000590564">
    <property type="component" value="Unassembled WGS sequence"/>
</dbReference>
<evidence type="ECO:0000313" key="6">
    <source>
        <dbReference type="EMBL" id="MBA2863718.1"/>
    </source>
</evidence>
<evidence type="ECO:0000256" key="3">
    <source>
        <dbReference type="PROSITE-ProRule" id="PRU00703"/>
    </source>
</evidence>
<evidence type="ECO:0000313" key="8">
    <source>
        <dbReference type="Proteomes" id="UP000239462"/>
    </source>
</evidence>
<gene>
    <name evidence="5" type="primary">kdsD</name>
    <name evidence="6" type="ORF">HNP94_000718</name>
    <name evidence="7" type="ORF">HNP96_000297</name>
    <name evidence="5" type="ORF">MMJJ_18380</name>
</gene>
<dbReference type="EMBL" id="JACDUO010000001">
    <property type="protein sequence ID" value="MBA2863718.1"/>
    <property type="molecule type" value="Genomic_DNA"/>
</dbReference>
<reference evidence="5" key="2">
    <citation type="submission" date="2018-02" db="EMBL/GenBank/DDBJ databases">
        <title>Complete genome sequence of the Methanococcus maripaludis type strain JJ (DSM 2067), a model for selenoprotein synthesis in Archaea.</title>
        <authorList>
            <person name="Poehlein A."/>
            <person name="Heym D."/>
            <person name="Quitzke V."/>
            <person name="Fersch J."/>
            <person name="Daniel R."/>
            <person name="Rother M."/>
        </authorList>
    </citation>
    <scope>NUCLEOTIDE SEQUENCE [LARGE SCALE GENOMIC DNA]</scope>
    <source>
        <strain evidence="5">DSM 2067</strain>
    </source>
</reference>
<reference evidence="8" key="1">
    <citation type="journal article" date="2018" name="Genome Announc.">
        <title>Complete Genome Sequence of the Methanococcus maripaludis Type Strain JJ (DSM 2067), a Model for Selenoprotein Synthesis in Archaea.</title>
        <authorList>
            <person name="Poehlein A."/>
            <person name="Heym D."/>
            <person name="Quitzke V."/>
            <person name="Fersch J."/>
            <person name="Daniel R."/>
            <person name="Rother M."/>
        </authorList>
    </citation>
    <scope>NUCLEOTIDE SEQUENCE [LARGE SCALE GENOMIC DNA]</scope>
    <source>
        <strain evidence="8">DSM 2067</strain>
    </source>
</reference>
<dbReference type="CDD" id="cd02205">
    <property type="entry name" value="CBS_pair_SF"/>
    <property type="match status" value="2"/>
</dbReference>
<accession>A0A2L1CCV9</accession>
<dbReference type="PANTHER" id="PTHR43080">
    <property type="entry name" value="CBS DOMAIN-CONTAINING PROTEIN CBSX3, MITOCHONDRIAL"/>
    <property type="match status" value="1"/>
</dbReference>
<organism evidence="5 8">
    <name type="scientific">Methanococcus maripaludis</name>
    <name type="common">Methanococcus deltae</name>
    <dbReference type="NCBI Taxonomy" id="39152"/>
    <lineage>
        <taxon>Archaea</taxon>
        <taxon>Methanobacteriati</taxon>
        <taxon>Methanobacteriota</taxon>
        <taxon>Methanomada group</taxon>
        <taxon>Methanococci</taxon>
        <taxon>Methanococcales</taxon>
        <taxon>Methanococcaceae</taxon>
        <taxon>Methanococcus</taxon>
    </lineage>
</organism>
<protein>
    <submittedName>
        <fullName evidence="5">Arabinose 5-phosphate isomerase KdsD</fullName>
        <ecNumber evidence="5">5.3.1.13</ecNumber>
    </submittedName>
    <submittedName>
        <fullName evidence="6">CBS domain-containing protein</fullName>
    </submittedName>
</protein>
<dbReference type="RefSeq" id="WP_104838547.1">
    <property type="nucleotide sequence ID" value="NZ_CP026606.1"/>
</dbReference>
<keyword evidence="1" id="KW-0677">Repeat</keyword>
<feature type="domain" description="CBS" evidence="4">
    <location>
        <begin position="131"/>
        <end position="188"/>
    </location>
</feature>
<sequence>MKEQVIDIATKDVVTVSPDTPISKAVGTMENKKFHNLIVEKDDDIYLVTMHDLLLGNSVHQQVEDLMFRPFCVKMNTQVIDAAFEMINSGQRVAPVIDENDKLIGIITDYDVMKCAAESELLKDVKIDKIMTKSPVTIDIDESIGKARSLMMKYNIGRLIVLDMDGKPIGMVTEDDIVKKVFKPKTKMTVGELTGNKVPRMAQPVSMIINKPLITANIGDSVAEVAEILEQQDIRGIPIFKNDTLRGIVTRLDILKYLRDLRAESMVEVEIQGDFDEDQRELAERILFNEIKKIAIYSKKIHWIKLAVKKERDKGGVPNYSVKTYVKTPRKLYVAEGKPKLSSTKRIDWDGEEMELVAEKQRWDFIEVLKDALDSVKKQMNIDKEKRQSKSLNVGKKEIMAEEFSETIETPENEE</sequence>
<dbReference type="PROSITE" id="PS51371">
    <property type="entry name" value="CBS"/>
    <property type="match status" value="3"/>
</dbReference>
<dbReference type="InterPro" id="IPR000644">
    <property type="entry name" value="CBS_dom"/>
</dbReference>
<dbReference type="Proteomes" id="UP000239462">
    <property type="component" value="Chromosome"/>
</dbReference>
<evidence type="ECO:0000313" key="5">
    <source>
        <dbReference type="EMBL" id="AVB77208.1"/>
    </source>
</evidence>
<dbReference type="AlphaFoldDB" id="A0A2L1CCV9"/>
<feature type="domain" description="CBS" evidence="4">
    <location>
        <begin position="209"/>
        <end position="264"/>
    </location>
</feature>
<reference evidence="7 10" key="3">
    <citation type="submission" date="2020-08" db="EMBL/GenBank/DDBJ databases">
        <title>Genomic Encyclopedia of Type Strains, Phase IV (KMG-V): Genome sequencing to study the core and pangenomes of soil and plant-associated prokaryotes.</title>
        <authorList>
            <person name="Whitman W."/>
        </authorList>
    </citation>
    <scope>NUCLEOTIDE SEQUENCE [LARGE SCALE GENOMIC DNA]</scope>
    <source>
        <strain evidence="6 9">C13</strain>
        <strain evidence="7 10">D1</strain>
    </source>
</reference>
<dbReference type="EMBL" id="JACHED010000001">
    <property type="protein sequence ID" value="MBB6496276.1"/>
    <property type="molecule type" value="Genomic_DNA"/>
</dbReference>
<evidence type="ECO:0000313" key="10">
    <source>
        <dbReference type="Proteomes" id="UP000590564"/>
    </source>
</evidence>